<dbReference type="AlphaFoldDB" id="A0A4C1Z4P6"/>
<keyword evidence="2" id="KW-1185">Reference proteome</keyword>
<gene>
    <name evidence="1" type="ORF">EVAR_62082_1</name>
</gene>
<dbReference type="Proteomes" id="UP000299102">
    <property type="component" value="Unassembled WGS sequence"/>
</dbReference>
<comment type="caution">
    <text evidence="1">The sequence shown here is derived from an EMBL/GenBank/DDBJ whole genome shotgun (WGS) entry which is preliminary data.</text>
</comment>
<evidence type="ECO:0000313" key="2">
    <source>
        <dbReference type="Proteomes" id="UP000299102"/>
    </source>
</evidence>
<accession>A0A4C1Z4P6</accession>
<proteinExistence type="predicted"/>
<name>A0A4C1Z4P6_EUMVA</name>
<reference evidence="1 2" key="1">
    <citation type="journal article" date="2019" name="Commun. Biol.">
        <title>The bagworm genome reveals a unique fibroin gene that provides high tensile strength.</title>
        <authorList>
            <person name="Kono N."/>
            <person name="Nakamura H."/>
            <person name="Ohtoshi R."/>
            <person name="Tomita M."/>
            <person name="Numata K."/>
            <person name="Arakawa K."/>
        </authorList>
    </citation>
    <scope>NUCLEOTIDE SEQUENCE [LARGE SCALE GENOMIC DNA]</scope>
</reference>
<protein>
    <submittedName>
        <fullName evidence="1">Uncharacterized protein</fullName>
    </submittedName>
</protein>
<sequence length="102" mass="11668">MPKAEANTVGREYTRQRELESILGSGDVRNRKQRFILSRDAEIISAYCLQCGRAADRAPATPRGANTYAFQTRPRICYDFSKITSRITYVRALPFLRQSHRG</sequence>
<organism evidence="1 2">
    <name type="scientific">Eumeta variegata</name>
    <name type="common">Bagworm moth</name>
    <name type="synonym">Eumeta japonica</name>
    <dbReference type="NCBI Taxonomy" id="151549"/>
    <lineage>
        <taxon>Eukaryota</taxon>
        <taxon>Metazoa</taxon>
        <taxon>Ecdysozoa</taxon>
        <taxon>Arthropoda</taxon>
        <taxon>Hexapoda</taxon>
        <taxon>Insecta</taxon>
        <taxon>Pterygota</taxon>
        <taxon>Neoptera</taxon>
        <taxon>Endopterygota</taxon>
        <taxon>Lepidoptera</taxon>
        <taxon>Glossata</taxon>
        <taxon>Ditrysia</taxon>
        <taxon>Tineoidea</taxon>
        <taxon>Psychidae</taxon>
        <taxon>Oiketicinae</taxon>
        <taxon>Eumeta</taxon>
    </lineage>
</organism>
<evidence type="ECO:0000313" key="1">
    <source>
        <dbReference type="EMBL" id="GBP81595.1"/>
    </source>
</evidence>
<dbReference type="EMBL" id="BGZK01001519">
    <property type="protein sequence ID" value="GBP81595.1"/>
    <property type="molecule type" value="Genomic_DNA"/>
</dbReference>